<protein>
    <submittedName>
        <fullName evidence="1">Uncharacterized protein</fullName>
    </submittedName>
</protein>
<keyword evidence="2" id="KW-1185">Reference proteome</keyword>
<evidence type="ECO:0000313" key="1">
    <source>
        <dbReference type="EMBL" id="OCH86360.1"/>
    </source>
</evidence>
<sequence>MPALETMQQARPVLGHVNTMVDGLIASATVDDLRAIIRTTLATSSPETSAKFTAAARGHFEKMYMKGCLTSDRLFDVSSGGKWTPTPQLNRLLACVRSIYGAGMGFASLRILAEIIEATSGTRWEDDSEMEDVLTEIDGDVTQAIQSSKEQMEGGRVENVTAARETVERLRTALRNSKEDVASWGEMYPFEKAAASVQYWKF</sequence>
<reference evidence="1 2" key="1">
    <citation type="submission" date="2016-07" db="EMBL/GenBank/DDBJ databases">
        <title>Draft genome of the white-rot fungus Obba rivulosa 3A-2.</title>
        <authorList>
            <consortium name="DOE Joint Genome Institute"/>
            <person name="Miettinen O."/>
            <person name="Riley R."/>
            <person name="Acob R."/>
            <person name="Barry K."/>
            <person name="Cullen D."/>
            <person name="De Vries R."/>
            <person name="Hainaut M."/>
            <person name="Hatakka A."/>
            <person name="Henrissat B."/>
            <person name="Hilden K."/>
            <person name="Kuo R."/>
            <person name="Labutti K."/>
            <person name="Lipzen A."/>
            <person name="Makela M.R."/>
            <person name="Sandor L."/>
            <person name="Spatafora J.W."/>
            <person name="Grigoriev I.V."/>
            <person name="Hibbett D.S."/>
        </authorList>
    </citation>
    <scope>NUCLEOTIDE SEQUENCE [LARGE SCALE GENOMIC DNA]</scope>
    <source>
        <strain evidence="1 2">3A-2</strain>
    </source>
</reference>
<dbReference type="OrthoDB" id="3219836at2759"/>
<organism evidence="1 2">
    <name type="scientific">Obba rivulosa</name>
    <dbReference type="NCBI Taxonomy" id="1052685"/>
    <lineage>
        <taxon>Eukaryota</taxon>
        <taxon>Fungi</taxon>
        <taxon>Dikarya</taxon>
        <taxon>Basidiomycota</taxon>
        <taxon>Agaricomycotina</taxon>
        <taxon>Agaricomycetes</taxon>
        <taxon>Polyporales</taxon>
        <taxon>Gelatoporiaceae</taxon>
        <taxon>Obba</taxon>
    </lineage>
</organism>
<name>A0A8E2AQ80_9APHY</name>
<accession>A0A8E2AQ80</accession>
<dbReference type="Proteomes" id="UP000250043">
    <property type="component" value="Unassembled WGS sequence"/>
</dbReference>
<proteinExistence type="predicted"/>
<dbReference type="EMBL" id="KV722532">
    <property type="protein sequence ID" value="OCH86360.1"/>
    <property type="molecule type" value="Genomic_DNA"/>
</dbReference>
<dbReference type="AlphaFoldDB" id="A0A8E2AQ80"/>
<gene>
    <name evidence="1" type="ORF">OBBRIDRAFT_738153</name>
</gene>
<evidence type="ECO:0000313" key="2">
    <source>
        <dbReference type="Proteomes" id="UP000250043"/>
    </source>
</evidence>